<dbReference type="AlphaFoldDB" id="A0A4R5Y5C6"/>
<dbReference type="PIRSF" id="PIRSF002741">
    <property type="entry name" value="MppA"/>
    <property type="match status" value="1"/>
</dbReference>
<comment type="caution">
    <text evidence="3">The sequence shown here is derived from an EMBL/GenBank/DDBJ whole genome shotgun (WGS) entry which is preliminary data.</text>
</comment>
<protein>
    <submittedName>
        <fullName evidence="3">ABC transporter substrate-binding protein</fullName>
    </submittedName>
</protein>
<evidence type="ECO:0000259" key="2">
    <source>
        <dbReference type="Pfam" id="PF00496"/>
    </source>
</evidence>
<dbReference type="RefSeq" id="WP_133346750.1">
    <property type="nucleotide sequence ID" value="NZ_SMZQ01000002.1"/>
</dbReference>
<accession>A0A4R5Y5C6</accession>
<feature type="domain" description="Solute-binding protein family 5" evidence="2">
    <location>
        <begin position="87"/>
        <end position="418"/>
    </location>
</feature>
<dbReference type="SUPFAM" id="SSF53850">
    <property type="entry name" value="Periplasmic binding protein-like II"/>
    <property type="match status" value="1"/>
</dbReference>
<dbReference type="GO" id="GO:0042597">
    <property type="term" value="C:periplasmic space"/>
    <property type="evidence" value="ECO:0007669"/>
    <property type="project" value="UniProtKB-ARBA"/>
</dbReference>
<evidence type="ECO:0000313" key="3">
    <source>
        <dbReference type="EMBL" id="TDL39703.1"/>
    </source>
</evidence>
<dbReference type="Proteomes" id="UP000294621">
    <property type="component" value="Unassembled WGS sequence"/>
</dbReference>
<reference evidence="3 4" key="1">
    <citation type="submission" date="2019-03" db="EMBL/GenBank/DDBJ databases">
        <title>Genome Sequencing and Assembly of Various Microbes Isolated from Partially Reclaimed Soil and Acid Mine Drainage (AMD) Site.</title>
        <authorList>
            <person name="Steinbock B."/>
            <person name="Bechtold R."/>
            <person name="Sevigny J.L."/>
            <person name="Thomas D."/>
            <person name="Cuthill L.R."/>
            <person name="Aveiro Johannsen E.J."/>
            <person name="Thomas K."/>
            <person name="Ghosh A."/>
        </authorList>
    </citation>
    <scope>NUCLEOTIDE SEQUENCE [LARGE SCALE GENOMIC DNA]</scope>
    <source>
        <strain evidence="3 4">S-A1</strain>
    </source>
</reference>
<evidence type="ECO:0000256" key="1">
    <source>
        <dbReference type="SAM" id="SignalP"/>
    </source>
</evidence>
<organism evidence="3 4">
    <name type="scientific">Arthrobacter nitrophenolicus</name>
    <dbReference type="NCBI Taxonomy" id="683150"/>
    <lineage>
        <taxon>Bacteria</taxon>
        <taxon>Bacillati</taxon>
        <taxon>Actinomycetota</taxon>
        <taxon>Actinomycetes</taxon>
        <taxon>Micrococcales</taxon>
        <taxon>Micrococcaceae</taxon>
        <taxon>Arthrobacter</taxon>
    </lineage>
</organism>
<proteinExistence type="predicted"/>
<dbReference type="Gene3D" id="3.10.105.10">
    <property type="entry name" value="Dipeptide-binding Protein, Domain 3"/>
    <property type="match status" value="1"/>
</dbReference>
<dbReference type="PANTHER" id="PTHR30290">
    <property type="entry name" value="PERIPLASMIC BINDING COMPONENT OF ABC TRANSPORTER"/>
    <property type="match status" value="1"/>
</dbReference>
<evidence type="ECO:0000313" key="4">
    <source>
        <dbReference type="Proteomes" id="UP000294621"/>
    </source>
</evidence>
<sequence length="515" mass="55376">MKLGAKAAFAAATLSAALCLTACGGSAAGPDAAGTAAGAATKTVKAMTIGSLADAKSFDPVDARTGHAMPIFQTVYDTLLLRDRDGKISPMLATKWEYNADNTVLTLTLRDGVTFSDGTPFDAAAVKANMDNFKAVKGQDAYQVNSVKEVAVVDPRTVTITLNAADPAFEYYLTLAAGFMASPKALGTPELKTDPRGSGPYVLDKANSVKGSQYVFTKRDGYWNKDLQKFEKVTIKILTDATARTNALVSGQIDAALLDPKNGKQAEGAGMKLNKSQVDWTGIFLYDRDGKISPELANVKVRQAINHAFDRKTIKEQQFLGQGTETTQIFGPESGAYVPDLDNRYPYDPEKAKKLLAEAGYPNGFTIKYPTTAGSDSLNAVYAQQLADIGIKLELETIPQPNLVADMAAGKYAAGSYSLFQAGPWVSITQIIGQSALYNPFKTTTPELESLISEVQNGGEKSSELAKKVNTYVTENAWFAPILRLDQMYYTGKNVNVKPQAHQAVPSIYNYEPAK</sequence>
<dbReference type="InterPro" id="IPR039424">
    <property type="entry name" value="SBP_5"/>
</dbReference>
<dbReference type="EMBL" id="SMZQ01000002">
    <property type="protein sequence ID" value="TDL39703.1"/>
    <property type="molecule type" value="Genomic_DNA"/>
</dbReference>
<dbReference type="OrthoDB" id="9803988at2"/>
<dbReference type="InterPro" id="IPR000914">
    <property type="entry name" value="SBP_5_dom"/>
</dbReference>
<keyword evidence="1" id="KW-0732">Signal</keyword>
<dbReference type="Pfam" id="PF00496">
    <property type="entry name" value="SBP_bac_5"/>
    <property type="match status" value="1"/>
</dbReference>
<dbReference type="Gene3D" id="3.40.190.10">
    <property type="entry name" value="Periplasmic binding protein-like II"/>
    <property type="match status" value="1"/>
</dbReference>
<dbReference type="GO" id="GO:1904680">
    <property type="term" value="F:peptide transmembrane transporter activity"/>
    <property type="evidence" value="ECO:0007669"/>
    <property type="project" value="TreeGrafter"/>
</dbReference>
<gene>
    <name evidence="3" type="ORF">E2R57_04300</name>
</gene>
<dbReference type="InterPro" id="IPR030678">
    <property type="entry name" value="Peptide/Ni-bd"/>
</dbReference>
<dbReference type="GO" id="GO:0043190">
    <property type="term" value="C:ATP-binding cassette (ABC) transporter complex"/>
    <property type="evidence" value="ECO:0007669"/>
    <property type="project" value="InterPro"/>
</dbReference>
<feature type="signal peptide" evidence="1">
    <location>
        <begin position="1"/>
        <end position="27"/>
    </location>
</feature>
<dbReference type="GO" id="GO:0015833">
    <property type="term" value="P:peptide transport"/>
    <property type="evidence" value="ECO:0007669"/>
    <property type="project" value="TreeGrafter"/>
</dbReference>
<feature type="chain" id="PRO_5020606542" evidence="1">
    <location>
        <begin position="28"/>
        <end position="515"/>
    </location>
</feature>
<name>A0A4R5Y5C6_9MICC</name>